<dbReference type="SUPFAM" id="SSF48592">
    <property type="entry name" value="GroEL equatorial domain-like"/>
    <property type="match status" value="1"/>
</dbReference>
<keyword evidence="7" id="KW-1185">Reference proteome</keyword>
<dbReference type="NCBIfam" id="TIGR02348">
    <property type="entry name" value="GroEL"/>
    <property type="match status" value="1"/>
</dbReference>
<dbReference type="SUPFAM" id="SSF52029">
    <property type="entry name" value="GroEL apical domain-like"/>
    <property type="match status" value="1"/>
</dbReference>
<evidence type="ECO:0000256" key="5">
    <source>
        <dbReference type="SAM" id="MobiDB-lite"/>
    </source>
</evidence>
<dbReference type="SUPFAM" id="SSF54849">
    <property type="entry name" value="GroEL-intermediate domain like"/>
    <property type="match status" value="1"/>
</dbReference>
<evidence type="ECO:0000256" key="3">
    <source>
        <dbReference type="RuleBase" id="RU000418"/>
    </source>
</evidence>
<name>A0ABQ2DZD5_9ACTN</name>
<dbReference type="InterPro" id="IPR002423">
    <property type="entry name" value="Cpn60/GroEL/TCP-1"/>
</dbReference>
<dbReference type="Proteomes" id="UP000660265">
    <property type="component" value="Unassembled WGS sequence"/>
</dbReference>
<evidence type="ECO:0000256" key="4">
    <source>
        <dbReference type="RuleBase" id="RU000419"/>
    </source>
</evidence>
<keyword evidence="2" id="KW-0143">Chaperone</keyword>
<dbReference type="PRINTS" id="PR00298">
    <property type="entry name" value="CHAPERONIN60"/>
</dbReference>
<dbReference type="NCBIfam" id="NF000592">
    <property type="entry name" value="PRK00013.1"/>
    <property type="match status" value="1"/>
</dbReference>
<evidence type="ECO:0000313" key="6">
    <source>
        <dbReference type="EMBL" id="GGJ78284.1"/>
    </source>
</evidence>
<dbReference type="CDD" id="cd03344">
    <property type="entry name" value="GroEL"/>
    <property type="match status" value="1"/>
</dbReference>
<gene>
    <name evidence="6" type="primary">groL1</name>
    <name evidence="6" type="ORF">GCM10011583_07190</name>
</gene>
<dbReference type="NCBIfam" id="NF009488">
    <property type="entry name" value="PRK12850.1"/>
    <property type="match status" value="1"/>
</dbReference>
<comment type="caution">
    <text evidence="6">The sequence shown here is derived from an EMBL/GenBank/DDBJ whole genome shotgun (WGS) entry which is preliminary data.</text>
</comment>
<dbReference type="InterPro" id="IPR027413">
    <property type="entry name" value="GROEL-like_equatorial_sf"/>
</dbReference>
<dbReference type="InterPro" id="IPR001844">
    <property type="entry name" value="Cpn60/GroEL"/>
</dbReference>
<accession>A0ABQ2DZD5</accession>
<dbReference type="RefSeq" id="WP_189105795.1">
    <property type="nucleotide sequence ID" value="NZ_BMMV01000002.1"/>
</dbReference>
<proteinExistence type="inferred from homology"/>
<evidence type="ECO:0000313" key="7">
    <source>
        <dbReference type="Proteomes" id="UP000660265"/>
    </source>
</evidence>
<dbReference type="Gene3D" id="3.50.7.10">
    <property type="entry name" value="GroEL"/>
    <property type="match status" value="1"/>
</dbReference>
<organism evidence="6 7">
    <name type="scientific">Streptomyces camponoticapitis</name>
    <dbReference type="NCBI Taxonomy" id="1616125"/>
    <lineage>
        <taxon>Bacteria</taxon>
        <taxon>Bacillati</taxon>
        <taxon>Actinomycetota</taxon>
        <taxon>Actinomycetes</taxon>
        <taxon>Kitasatosporales</taxon>
        <taxon>Streptomycetaceae</taxon>
        <taxon>Streptomyces</taxon>
    </lineage>
</organism>
<dbReference type="InterPro" id="IPR027409">
    <property type="entry name" value="GroEL-like_apical_dom_sf"/>
</dbReference>
<dbReference type="PANTHER" id="PTHR45633">
    <property type="entry name" value="60 KDA HEAT SHOCK PROTEIN, MITOCHONDRIAL"/>
    <property type="match status" value="1"/>
</dbReference>
<evidence type="ECO:0000256" key="2">
    <source>
        <dbReference type="ARBA" id="ARBA00023186"/>
    </source>
</evidence>
<comment type="function">
    <text evidence="4">Together with its co-chaperonin GroES, plays an essential role in assisting protein folding. The GroEL-GroES system forms a nano-cage that allows encapsulation of the non-native substrate proteins and provides a physical environment optimized to promote and accelerate protein folding.</text>
</comment>
<feature type="region of interest" description="Disordered" evidence="5">
    <location>
        <begin position="527"/>
        <end position="546"/>
    </location>
</feature>
<evidence type="ECO:0000256" key="1">
    <source>
        <dbReference type="ARBA" id="ARBA00006607"/>
    </source>
</evidence>
<protein>
    <recommendedName>
        <fullName evidence="4">60 kDa chaperonin</fullName>
    </recommendedName>
</protein>
<comment type="similarity">
    <text evidence="1 3">Belongs to the chaperonin (HSP60) family.</text>
</comment>
<reference evidence="7" key="1">
    <citation type="journal article" date="2019" name="Int. J. Syst. Evol. Microbiol.">
        <title>The Global Catalogue of Microorganisms (GCM) 10K type strain sequencing project: providing services to taxonomists for standard genome sequencing and annotation.</title>
        <authorList>
            <consortium name="The Broad Institute Genomics Platform"/>
            <consortium name="The Broad Institute Genome Sequencing Center for Infectious Disease"/>
            <person name="Wu L."/>
            <person name="Ma J."/>
        </authorList>
    </citation>
    <scope>NUCLEOTIDE SEQUENCE [LARGE SCALE GENOMIC DNA]</scope>
    <source>
        <strain evidence="7">CGMCC 4.7275</strain>
    </source>
</reference>
<dbReference type="NCBIfam" id="NF009487">
    <property type="entry name" value="PRK12849.1"/>
    <property type="match status" value="1"/>
</dbReference>
<dbReference type="Gene3D" id="3.30.260.10">
    <property type="entry name" value="TCP-1-like chaperonin intermediate domain"/>
    <property type="match status" value="1"/>
</dbReference>
<dbReference type="EMBL" id="BMMV01000002">
    <property type="protein sequence ID" value="GGJ78284.1"/>
    <property type="molecule type" value="Genomic_DNA"/>
</dbReference>
<comment type="subunit">
    <text evidence="4">Forms a cylinder of 14 subunits composed of two heptameric rings stacked back-to-back. Interacts with the co-chaperonin GroES.</text>
</comment>
<dbReference type="NCBIfam" id="NF009489">
    <property type="entry name" value="PRK12851.1"/>
    <property type="match status" value="1"/>
</dbReference>
<dbReference type="InterPro" id="IPR027410">
    <property type="entry name" value="TCP-1-like_intermed_sf"/>
</dbReference>
<sequence length="546" mass="56257">MTELLFGASARRALGRGVDVVGDTVGLTLGPRGRTVVLPRAPGPPEATDDGAVVAGAAEPGDPYENLGARLVREVAARTRRDTGDGASTAAVLAQAIVRGGLRAVAAGASPVAVKRGIDAAARAVSDSLLAAATPVGDERRTVAVASAAARDPDLGRLVAAAFGKVGPDGSISVEQTHAPTTELEFAEGLRFDKGFLSPFMVTHPERMEAVLEDAYVLLHPGRIMTLAPLLPVLEQVARTGSPLLVVAEEVGGEALSALVMNKLRSTLVSAAVRAPALGERRRARLEDLAVLTGGQVVTPEAGLALEHIGLAALGRATRTVVTRDTTTVIGGGGTADALGEHVKRLRHERDTARADWDREALDERLARLTGGVCVIRVGAPTETQLAERARRITGAVAATRAALAEGLVTGGGSGLLHHARTLDSDLGLDGDERAGARAVRLALAEPLRRIASNAGADGRVVAATVAALPEGEGWNALSGRYGPMADAGVLDPVRVVRTALLNAASVAGLLLVSEVLVVDRTPRDDGAVSWRRRGHGHHHGEGATH</sequence>
<dbReference type="Gene3D" id="1.10.560.10">
    <property type="entry name" value="GroEL-like equatorial domain"/>
    <property type="match status" value="1"/>
</dbReference>
<dbReference type="Pfam" id="PF00118">
    <property type="entry name" value="Cpn60_TCP1"/>
    <property type="match status" value="1"/>
</dbReference>